<organism evidence="1">
    <name type="scientific">Albugo laibachii Nc14</name>
    <dbReference type="NCBI Taxonomy" id="890382"/>
    <lineage>
        <taxon>Eukaryota</taxon>
        <taxon>Sar</taxon>
        <taxon>Stramenopiles</taxon>
        <taxon>Oomycota</taxon>
        <taxon>Peronosporomycetes</taxon>
        <taxon>Albuginales</taxon>
        <taxon>Albuginaceae</taxon>
        <taxon>Albugo</taxon>
    </lineage>
</organism>
<name>F0W8G2_9STRA</name>
<dbReference type="AlphaFoldDB" id="F0W8G2"/>
<sequence length="85" mass="9776">MEKMHHLVKIPEIFASVSGKVDLYVEDADSLHTSAIIKNRGTLTAYNCHSQWQLEWTLTNGEKKNFDGKCKITRARIEMLRATKQ</sequence>
<reference evidence="1" key="1">
    <citation type="journal article" date="2011" name="PLoS Biol.">
        <title>Gene gain and loss during evolution of obligate parasitism in the white rust pathogen of Arabidopsis thaliana.</title>
        <authorList>
            <person name="Kemen E."/>
            <person name="Gardiner A."/>
            <person name="Schultz-Larsen T."/>
            <person name="Kemen A.C."/>
            <person name="Balmuth A.L."/>
            <person name="Robert-Seilaniantz A."/>
            <person name="Bailey K."/>
            <person name="Holub E."/>
            <person name="Studholme D.J."/>
            <person name="Maclean D."/>
            <person name="Jones J.D."/>
        </authorList>
    </citation>
    <scope>NUCLEOTIDE SEQUENCE</scope>
</reference>
<protein>
    <submittedName>
        <fullName evidence="1">AlNc14C34G3092 protein</fullName>
    </submittedName>
</protein>
<proteinExistence type="predicted"/>
<dbReference type="HOGENOM" id="CLU_2517277_0_0_1"/>
<evidence type="ECO:0000313" key="1">
    <source>
        <dbReference type="EMBL" id="CCA17417.1"/>
    </source>
</evidence>
<accession>F0W8G2</accession>
<dbReference type="EMBL" id="FR824079">
    <property type="protein sequence ID" value="CCA17417.1"/>
    <property type="molecule type" value="Genomic_DNA"/>
</dbReference>
<gene>
    <name evidence="1" type="primary">AlNc14C34G3092</name>
    <name evidence="1" type="ORF">ALNC14_035600</name>
</gene>
<reference evidence="1" key="2">
    <citation type="submission" date="2011-02" db="EMBL/GenBank/DDBJ databases">
        <authorList>
            <person name="MacLean D."/>
        </authorList>
    </citation>
    <scope>NUCLEOTIDE SEQUENCE</scope>
</reference>